<dbReference type="InterPro" id="IPR005181">
    <property type="entry name" value="SASA"/>
</dbReference>
<evidence type="ECO:0000313" key="5">
    <source>
        <dbReference type="Proteomes" id="UP000552700"/>
    </source>
</evidence>
<dbReference type="Gene3D" id="2.60.120.200">
    <property type="match status" value="1"/>
</dbReference>
<dbReference type="Gene3D" id="3.40.50.1110">
    <property type="entry name" value="SGNH hydrolase"/>
    <property type="match status" value="1"/>
</dbReference>
<name>A0A841IXZ4_9SPHN</name>
<keyword evidence="1" id="KW-0378">Hydrolase</keyword>
<organism evidence="4 5">
    <name type="scientific">Sphingobium subterraneum</name>
    <dbReference type="NCBI Taxonomy" id="627688"/>
    <lineage>
        <taxon>Bacteria</taxon>
        <taxon>Pseudomonadati</taxon>
        <taxon>Pseudomonadota</taxon>
        <taxon>Alphaproteobacteria</taxon>
        <taxon>Sphingomonadales</taxon>
        <taxon>Sphingomonadaceae</taxon>
        <taxon>Sphingobium</taxon>
    </lineage>
</organism>
<reference evidence="4 5" key="1">
    <citation type="submission" date="2020-08" db="EMBL/GenBank/DDBJ databases">
        <title>Genomic Encyclopedia of Type Strains, Phase IV (KMG-IV): sequencing the most valuable type-strain genomes for metagenomic binning, comparative biology and taxonomic classification.</title>
        <authorList>
            <person name="Goeker M."/>
        </authorList>
    </citation>
    <scope>NUCLEOTIDE SEQUENCE [LARGE SCALE GENOMIC DNA]</scope>
    <source>
        <strain evidence="4 5">DSM 102255</strain>
    </source>
</reference>
<comment type="caution">
    <text evidence="4">The sequence shown here is derived from an EMBL/GenBank/DDBJ whole genome shotgun (WGS) entry which is preliminary data.</text>
</comment>
<accession>A0A841IXZ4</accession>
<evidence type="ECO:0000256" key="2">
    <source>
        <dbReference type="SAM" id="MobiDB-lite"/>
    </source>
</evidence>
<dbReference type="InterPro" id="IPR036514">
    <property type="entry name" value="SGNH_hydro_sf"/>
</dbReference>
<proteinExistence type="predicted"/>
<evidence type="ECO:0000259" key="3">
    <source>
        <dbReference type="Pfam" id="PF03629"/>
    </source>
</evidence>
<dbReference type="GO" id="GO:0016788">
    <property type="term" value="F:hydrolase activity, acting on ester bonds"/>
    <property type="evidence" value="ECO:0007669"/>
    <property type="project" value="UniProtKB-ARBA"/>
</dbReference>
<feature type="compositionally biased region" description="Low complexity" evidence="2">
    <location>
        <begin position="1"/>
        <end position="10"/>
    </location>
</feature>
<dbReference type="InterPro" id="IPR013320">
    <property type="entry name" value="ConA-like_dom_sf"/>
</dbReference>
<gene>
    <name evidence="4" type="ORF">FHS92_000961</name>
</gene>
<protein>
    <recommendedName>
        <fullName evidence="3">Sialate O-acetylesterase domain-containing protein</fullName>
    </recommendedName>
</protein>
<dbReference type="SUPFAM" id="SSF49899">
    <property type="entry name" value="Concanavalin A-like lectins/glucanases"/>
    <property type="match status" value="1"/>
</dbReference>
<dbReference type="SUPFAM" id="SSF52266">
    <property type="entry name" value="SGNH hydrolase"/>
    <property type="match status" value="1"/>
</dbReference>
<dbReference type="Proteomes" id="UP000552700">
    <property type="component" value="Unassembled WGS sequence"/>
</dbReference>
<dbReference type="Pfam" id="PF13385">
    <property type="entry name" value="Laminin_G_3"/>
    <property type="match status" value="1"/>
</dbReference>
<dbReference type="Pfam" id="PF03629">
    <property type="entry name" value="SASA"/>
    <property type="match status" value="1"/>
</dbReference>
<dbReference type="RefSeq" id="WP_184078005.1">
    <property type="nucleotide sequence ID" value="NZ_JACIJP010000001.1"/>
</dbReference>
<feature type="domain" description="Sialate O-acetylesterase" evidence="3">
    <location>
        <begin position="195"/>
        <end position="366"/>
    </location>
</feature>
<dbReference type="EMBL" id="JACIJP010000001">
    <property type="protein sequence ID" value="MBB6123254.1"/>
    <property type="molecule type" value="Genomic_DNA"/>
</dbReference>
<dbReference type="AlphaFoldDB" id="A0A841IXZ4"/>
<keyword evidence="5" id="KW-1185">Reference proteome</keyword>
<evidence type="ECO:0000256" key="1">
    <source>
        <dbReference type="ARBA" id="ARBA00022801"/>
    </source>
</evidence>
<feature type="region of interest" description="Disordered" evidence="2">
    <location>
        <begin position="1"/>
        <end position="24"/>
    </location>
</feature>
<evidence type="ECO:0000313" key="4">
    <source>
        <dbReference type="EMBL" id="MBB6123254.1"/>
    </source>
</evidence>
<sequence>MARGALGVSRAARRRRGGGFVPPPVGATFAMTQLAAANRIYQRTTSTGGGQGKGQGAIPVTLNVTAAGTIFARCRSAADGTTIVQAPWLAVASAPVANGSVTIPGVDARLGWFYLDLSGDGVTWTNGTVAVGMGRLIAMSGQSLMVRMFAKVSDGATSLAGLGISVPANGRILASWTEAAPSTNIASTWLPVTDAGISAGVVNSAGAAELLNLQIAASGVNCGLIGHSVGASAIASWQSGQANGNELLRVLGLAGGAFESFFWFQGHSDTGSSYTTYRSQLDTLFTTLTAASSRSFTKYLTAIPNVNSVAWGNTATRSMVRKAQQDWCAENGGTYLGFSDIELYTDIVHQIQTGARRVARHLHRAMRSEFGLPGNDRGPLVTGVTRSGLDLTLAVNMPANASSLASVGSPGTRFLVTKAGDPATAPLALDGATPITVGATSIALKLAADPGNIPLEVWPMGNHPGVADGSLDGVYDNANADGDGISVGRQMFASPAPVRLKVNTPLTSVSAVYGAAKFGNGRTGGRLDSPYSGILGAAFNGMTVDFWVRINSLPGGNQVFLGQNDAYFIGINSGGGLIHQIGTAAMRTLAGVFAGGNTYHIRVILLPGGQADMVFVNGVLVDTYTGGGGTSNTSVFAIGDRGGGTGFSFTAGWVDEVAIFNTILGTSTFTPPVAEWTGSESNLLHLWHLNESSGNATDSTV</sequence>